<dbReference type="EMBL" id="OZ034828">
    <property type="protein sequence ID" value="CAL1684459.1"/>
    <property type="molecule type" value="Genomic_DNA"/>
</dbReference>
<accession>A0AAV2NV91</accession>
<dbReference type="Proteomes" id="UP001497644">
    <property type="component" value="Chromosome 5"/>
</dbReference>
<dbReference type="Pfam" id="PF00400">
    <property type="entry name" value="WD40"/>
    <property type="match status" value="1"/>
</dbReference>
<keyword evidence="2" id="KW-0677">Repeat</keyword>
<dbReference type="PANTHER" id="PTHR47822">
    <property type="entry name" value="CARBOHYDRATE BINDING DOMAIN CONTAINING PROTEIN"/>
    <property type="match status" value="1"/>
</dbReference>
<feature type="repeat" description="WD" evidence="3">
    <location>
        <begin position="223"/>
        <end position="265"/>
    </location>
</feature>
<evidence type="ECO:0000256" key="2">
    <source>
        <dbReference type="ARBA" id="ARBA00022737"/>
    </source>
</evidence>
<dbReference type="SMART" id="SM00320">
    <property type="entry name" value="WD40"/>
    <property type="match status" value="4"/>
</dbReference>
<dbReference type="PROSITE" id="PS50082">
    <property type="entry name" value="WD_REPEATS_2"/>
    <property type="match status" value="1"/>
</dbReference>
<protein>
    <submittedName>
        <fullName evidence="4">Uncharacterized protein</fullName>
    </submittedName>
</protein>
<evidence type="ECO:0000313" key="5">
    <source>
        <dbReference type="Proteomes" id="UP001497644"/>
    </source>
</evidence>
<evidence type="ECO:0000256" key="1">
    <source>
        <dbReference type="ARBA" id="ARBA00022574"/>
    </source>
</evidence>
<dbReference type="InterPro" id="IPR015943">
    <property type="entry name" value="WD40/YVTN_repeat-like_dom_sf"/>
</dbReference>
<proteinExistence type="predicted"/>
<keyword evidence="5" id="KW-1185">Reference proteome</keyword>
<evidence type="ECO:0000256" key="3">
    <source>
        <dbReference type="PROSITE-ProRule" id="PRU00221"/>
    </source>
</evidence>
<dbReference type="AlphaFoldDB" id="A0AAV2NV91"/>
<dbReference type="InterPro" id="IPR019775">
    <property type="entry name" value="WD40_repeat_CS"/>
</dbReference>
<dbReference type="SUPFAM" id="SSF50978">
    <property type="entry name" value="WD40 repeat-like"/>
    <property type="match status" value="1"/>
</dbReference>
<dbReference type="InterPro" id="IPR036322">
    <property type="entry name" value="WD40_repeat_dom_sf"/>
</dbReference>
<dbReference type="PROSITE" id="PS50294">
    <property type="entry name" value="WD_REPEATS_REGION"/>
    <property type="match status" value="1"/>
</dbReference>
<dbReference type="InterPro" id="IPR001680">
    <property type="entry name" value="WD40_rpt"/>
</dbReference>
<dbReference type="PANTHER" id="PTHR47822:SF2">
    <property type="entry name" value="F-BOX AND WD-40 DOMAIN PROTEIN 7"/>
    <property type="match status" value="1"/>
</dbReference>
<gene>
    <name evidence="4" type="ORF">LPLAT_LOCUS10078</name>
</gene>
<evidence type="ECO:0000313" key="4">
    <source>
        <dbReference type="EMBL" id="CAL1684459.1"/>
    </source>
</evidence>
<sequence>MDKGGINEQLSRMIVDSSVQNNVNFDETSTSSVVSTVTREGDSPSSALIQTSTAVPSIRSDTEHHYQLVGNISVINQLEVNQDVFCICYTETYDLLAAGLSDGNLKFYKVNSEEDTPLTLCDAEMMQNPAPVTAIKHRPVHRSHPITHTVIATYANGCVKCWHYPTAQCIYTIRETRQTLGLAYHPQLPKFVTVGDDTNLYLYDEETKTRERVFHGSDSPDVMDGHKSRVFSACFNPKSAHELISAGWDDTIQFWDTRQAHSLRFIPGVHMCGDGLDISRNGREILTCSWRKNNPLQLWDYGSGKLIVSLEPDSYSCLLYAGKYVTNLYVACGGCNTDLFRIVDLRSHSTMAMIKYLKGGVYSLDIGPLETRYTKRTALPKLAFCSGTTIFEVDAQPVTL</sequence>
<dbReference type="Gene3D" id="2.130.10.10">
    <property type="entry name" value="YVTN repeat-like/Quinoprotein amine dehydrogenase"/>
    <property type="match status" value="2"/>
</dbReference>
<reference evidence="4" key="1">
    <citation type="submission" date="2024-04" db="EMBL/GenBank/DDBJ databases">
        <authorList>
            <consortium name="Molecular Ecology Group"/>
        </authorList>
    </citation>
    <scope>NUCLEOTIDE SEQUENCE</scope>
</reference>
<organism evidence="4 5">
    <name type="scientific">Lasius platythorax</name>
    <dbReference type="NCBI Taxonomy" id="488582"/>
    <lineage>
        <taxon>Eukaryota</taxon>
        <taxon>Metazoa</taxon>
        <taxon>Ecdysozoa</taxon>
        <taxon>Arthropoda</taxon>
        <taxon>Hexapoda</taxon>
        <taxon>Insecta</taxon>
        <taxon>Pterygota</taxon>
        <taxon>Neoptera</taxon>
        <taxon>Endopterygota</taxon>
        <taxon>Hymenoptera</taxon>
        <taxon>Apocrita</taxon>
        <taxon>Aculeata</taxon>
        <taxon>Formicoidea</taxon>
        <taxon>Formicidae</taxon>
        <taxon>Formicinae</taxon>
        <taxon>Lasius</taxon>
        <taxon>Lasius</taxon>
    </lineage>
</organism>
<name>A0AAV2NV91_9HYME</name>
<keyword evidence="1 3" id="KW-0853">WD repeat</keyword>
<dbReference type="PROSITE" id="PS00678">
    <property type="entry name" value="WD_REPEATS_1"/>
    <property type="match status" value="1"/>
</dbReference>